<protein>
    <submittedName>
        <fullName evidence="5">Type II/IV secretion system protein</fullName>
    </submittedName>
</protein>
<reference evidence="5 6" key="1">
    <citation type="submission" date="2019-02" db="EMBL/GenBank/DDBJ databases">
        <title>Deep-cultivation of Planctomycetes and their phenomic and genomic characterization uncovers novel biology.</title>
        <authorList>
            <person name="Wiegand S."/>
            <person name="Jogler M."/>
            <person name="Boedeker C."/>
            <person name="Pinto D."/>
            <person name="Vollmers J."/>
            <person name="Rivas-Marin E."/>
            <person name="Kohn T."/>
            <person name="Peeters S.H."/>
            <person name="Heuer A."/>
            <person name="Rast P."/>
            <person name="Oberbeckmann S."/>
            <person name="Bunk B."/>
            <person name="Jeske O."/>
            <person name="Meyerdierks A."/>
            <person name="Storesund J.E."/>
            <person name="Kallscheuer N."/>
            <person name="Luecker S."/>
            <person name="Lage O.M."/>
            <person name="Pohl T."/>
            <person name="Merkel B.J."/>
            <person name="Hornburger P."/>
            <person name="Mueller R.-W."/>
            <person name="Bruemmer F."/>
            <person name="Labrenz M."/>
            <person name="Spormann A.M."/>
            <person name="Op den Camp H."/>
            <person name="Overmann J."/>
            <person name="Amann R."/>
            <person name="Jetten M.S.M."/>
            <person name="Mascher T."/>
            <person name="Medema M.H."/>
            <person name="Devos D.P."/>
            <person name="Kaster A.-K."/>
            <person name="Ovreas L."/>
            <person name="Rohde M."/>
            <person name="Galperin M.Y."/>
            <person name="Jogler C."/>
        </authorList>
    </citation>
    <scope>NUCLEOTIDE SEQUENCE [LARGE SCALE GENOMIC DNA]</scope>
    <source>
        <strain evidence="5 6">Poly30</strain>
    </source>
</reference>
<feature type="domain" description="Bacterial type II secretion system protein E" evidence="4">
    <location>
        <begin position="379"/>
        <end position="393"/>
    </location>
</feature>
<dbReference type="FunFam" id="3.30.450.90:FF:000001">
    <property type="entry name" value="Type II secretion system ATPase GspE"/>
    <property type="match status" value="1"/>
</dbReference>
<dbReference type="RefSeq" id="WP_145198905.1">
    <property type="nucleotide sequence ID" value="NZ_CP036434.1"/>
</dbReference>
<evidence type="ECO:0000259" key="4">
    <source>
        <dbReference type="PROSITE" id="PS00662"/>
    </source>
</evidence>
<evidence type="ECO:0000313" key="5">
    <source>
        <dbReference type="EMBL" id="QDV07651.1"/>
    </source>
</evidence>
<dbReference type="InterPro" id="IPR037257">
    <property type="entry name" value="T2SS_E_N_sf"/>
</dbReference>
<dbReference type="Gene3D" id="3.30.450.90">
    <property type="match status" value="1"/>
</dbReference>
<dbReference type="FunFam" id="3.40.50.300:FF:000398">
    <property type="entry name" value="Type IV pilus assembly ATPase PilB"/>
    <property type="match status" value="1"/>
</dbReference>
<dbReference type="SMART" id="SM00382">
    <property type="entry name" value="AAA"/>
    <property type="match status" value="1"/>
</dbReference>
<dbReference type="Proteomes" id="UP000320390">
    <property type="component" value="Chromosome"/>
</dbReference>
<keyword evidence="3" id="KW-0067">ATP-binding</keyword>
<proteinExistence type="inferred from homology"/>
<keyword evidence="2" id="KW-0547">Nucleotide-binding</keyword>
<dbReference type="InterPro" id="IPR027417">
    <property type="entry name" value="P-loop_NTPase"/>
</dbReference>
<dbReference type="Gene3D" id="3.40.50.300">
    <property type="entry name" value="P-loop containing nucleotide triphosphate hydrolases"/>
    <property type="match status" value="1"/>
</dbReference>
<dbReference type="OrthoDB" id="244550at2"/>
<dbReference type="EMBL" id="CP036434">
    <property type="protein sequence ID" value="QDV07651.1"/>
    <property type="molecule type" value="Genomic_DNA"/>
</dbReference>
<evidence type="ECO:0000256" key="3">
    <source>
        <dbReference type="ARBA" id="ARBA00022840"/>
    </source>
</evidence>
<name>A0A518EUA2_9BACT</name>
<organism evidence="5 6">
    <name type="scientific">Saltatorellus ferox</name>
    <dbReference type="NCBI Taxonomy" id="2528018"/>
    <lineage>
        <taxon>Bacteria</taxon>
        <taxon>Pseudomonadati</taxon>
        <taxon>Planctomycetota</taxon>
        <taxon>Planctomycetia</taxon>
        <taxon>Planctomycetia incertae sedis</taxon>
        <taxon>Saltatorellus</taxon>
    </lineage>
</organism>
<dbReference type="Pfam" id="PF05157">
    <property type="entry name" value="MshEN"/>
    <property type="match status" value="1"/>
</dbReference>
<dbReference type="SUPFAM" id="SSF160246">
    <property type="entry name" value="EspE N-terminal domain-like"/>
    <property type="match status" value="1"/>
</dbReference>
<dbReference type="InterPro" id="IPR003593">
    <property type="entry name" value="AAA+_ATPase"/>
</dbReference>
<dbReference type="PROSITE" id="PS00662">
    <property type="entry name" value="T2SP_E"/>
    <property type="match status" value="1"/>
</dbReference>
<dbReference type="CDD" id="cd01129">
    <property type="entry name" value="PulE-GspE-like"/>
    <property type="match status" value="1"/>
</dbReference>
<dbReference type="SUPFAM" id="SSF52540">
    <property type="entry name" value="P-loop containing nucleoside triphosphate hydrolases"/>
    <property type="match status" value="1"/>
</dbReference>
<dbReference type="Gene3D" id="3.30.300.160">
    <property type="entry name" value="Type II secretion system, protein E, N-terminal domain"/>
    <property type="match status" value="1"/>
</dbReference>
<accession>A0A518EUA2</accession>
<comment type="similarity">
    <text evidence="1">Belongs to the GSP E family.</text>
</comment>
<dbReference type="AlphaFoldDB" id="A0A518EUA2"/>
<dbReference type="InterPro" id="IPR001482">
    <property type="entry name" value="T2SS/T4SS_dom"/>
</dbReference>
<dbReference type="PANTHER" id="PTHR30258:SF1">
    <property type="entry name" value="PROTEIN TRANSPORT PROTEIN HOFB HOMOLOG"/>
    <property type="match status" value="1"/>
</dbReference>
<dbReference type="PANTHER" id="PTHR30258">
    <property type="entry name" value="TYPE II SECRETION SYSTEM PROTEIN GSPE-RELATED"/>
    <property type="match status" value="1"/>
</dbReference>
<dbReference type="GO" id="GO:0005886">
    <property type="term" value="C:plasma membrane"/>
    <property type="evidence" value="ECO:0007669"/>
    <property type="project" value="TreeGrafter"/>
</dbReference>
<keyword evidence="6" id="KW-1185">Reference proteome</keyword>
<dbReference type="InterPro" id="IPR007831">
    <property type="entry name" value="T2SS_GspE_N"/>
</dbReference>
<dbReference type="Pfam" id="PF00437">
    <property type="entry name" value="T2SSE"/>
    <property type="match status" value="1"/>
</dbReference>
<evidence type="ECO:0000256" key="1">
    <source>
        <dbReference type="ARBA" id="ARBA00006611"/>
    </source>
</evidence>
<gene>
    <name evidence="5" type="ORF">Poly30_31790</name>
</gene>
<dbReference type="GO" id="GO:0016887">
    <property type="term" value="F:ATP hydrolysis activity"/>
    <property type="evidence" value="ECO:0007669"/>
    <property type="project" value="TreeGrafter"/>
</dbReference>
<evidence type="ECO:0000256" key="2">
    <source>
        <dbReference type="ARBA" id="ARBA00022741"/>
    </source>
</evidence>
<evidence type="ECO:0000313" key="6">
    <source>
        <dbReference type="Proteomes" id="UP000320390"/>
    </source>
</evidence>
<dbReference type="GO" id="GO:0005524">
    <property type="term" value="F:ATP binding"/>
    <property type="evidence" value="ECO:0007669"/>
    <property type="project" value="UniProtKB-KW"/>
</dbReference>
<sequence>MTPPPDSAGARPLLGQILKARGVIRESQVQAALAEQRAHGGLIGQALIETGACTPADIALALAEQAGLETVNLNTVDPDPEALAAVDGSAAHTYGVLPIRIEGATLVVALADPMNTGVLEDLAFTTGYEVRAVVADAEAIKAAVLAHYGEEASLTDAIKDAAKAALGTDAESAAQSLPVVRLLNSILHRAIRDRASDVHFETYENAFRIRYRVDGSLYEVEAPPPHLALPLVSRIKVMADLDITETRVPQDGRIEVSIDGRPVDLRVATLPGASGEGCVMRVLDRSAVNLNLSALGMQPADESALRALTRIPHGIVLVTGPTGSGKTTTLYAMLSEANTPETKIITVEDPVEYDIQGIVQVPINEDIGVTYAAVLRSILRQDPDKILVGEIRDRDTGATAVEASLTGHTVFATIHTNDAPSTVTRLVDMGVEPFLIAATLESVVAQRLVRSVCPECKVTFEPDEDFLGELGPDAHLVRGSTLAYGKGCTRCHHTGYSGRTGLFEIMTIDDEIRRLIETNASIEELRTAAIAGGMRTLREAGLRAASEGRTTIEEVLRETLV</sequence>